<evidence type="ECO:0000256" key="1">
    <source>
        <dbReference type="SAM" id="Phobius"/>
    </source>
</evidence>
<feature type="transmembrane region" description="Helical" evidence="1">
    <location>
        <begin position="79"/>
        <end position="95"/>
    </location>
</feature>
<accession>A0A1I1Y1X0</accession>
<dbReference type="InterPro" id="IPR006976">
    <property type="entry name" value="VanZ-like"/>
</dbReference>
<organism evidence="3 4">
    <name type="scientific">Paenibacillus algorifonticola</name>
    <dbReference type="NCBI Taxonomy" id="684063"/>
    <lineage>
        <taxon>Bacteria</taxon>
        <taxon>Bacillati</taxon>
        <taxon>Bacillota</taxon>
        <taxon>Bacilli</taxon>
        <taxon>Bacillales</taxon>
        <taxon>Paenibacillaceae</taxon>
        <taxon>Paenibacillus</taxon>
    </lineage>
</organism>
<protein>
    <submittedName>
        <fullName evidence="3">VanZ like family protein</fullName>
    </submittedName>
</protein>
<keyword evidence="1" id="KW-1133">Transmembrane helix</keyword>
<name>A0A1I1Y1X0_9BACL</name>
<dbReference type="Pfam" id="PF04892">
    <property type="entry name" value="VanZ"/>
    <property type="match status" value="1"/>
</dbReference>
<reference evidence="4" key="1">
    <citation type="submission" date="2016-10" db="EMBL/GenBank/DDBJ databases">
        <authorList>
            <person name="Varghese N."/>
            <person name="Submissions S."/>
        </authorList>
    </citation>
    <scope>NUCLEOTIDE SEQUENCE [LARGE SCALE GENOMIC DNA]</scope>
    <source>
        <strain evidence="4">CGMCC 1.10223</strain>
    </source>
</reference>
<feature type="transmembrane region" description="Helical" evidence="1">
    <location>
        <begin position="115"/>
        <end position="132"/>
    </location>
</feature>
<gene>
    <name evidence="3" type="ORF">SAMN04487969_101232</name>
</gene>
<keyword evidence="1" id="KW-0472">Membrane</keyword>
<evidence type="ECO:0000313" key="4">
    <source>
        <dbReference type="Proteomes" id="UP000183410"/>
    </source>
</evidence>
<evidence type="ECO:0000313" key="3">
    <source>
        <dbReference type="EMBL" id="SFE13352.1"/>
    </source>
</evidence>
<feature type="transmembrane region" description="Helical" evidence="1">
    <location>
        <begin position="53"/>
        <end position="72"/>
    </location>
</feature>
<keyword evidence="4" id="KW-1185">Reference proteome</keyword>
<evidence type="ECO:0000259" key="2">
    <source>
        <dbReference type="Pfam" id="PF04892"/>
    </source>
</evidence>
<dbReference type="Proteomes" id="UP000183410">
    <property type="component" value="Unassembled WGS sequence"/>
</dbReference>
<dbReference type="NCBIfam" id="NF037970">
    <property type="entry name" value="vanZ_1"/>
    <property type="match status" value="1"/>
</dbReference>
<dbReference type="EMBL" id="FONN01000001">
    <property type="protein sequence ID" value="SFE13352.1"/>
    <property type="molecule type" value="Genomic_DNA"/>
</dbReference>
<dbReference type="AlphaFoldDB" id="A0A1I1Y1X0"/>
<keyword evidence="1" id="KW-0812">Transmembrane</keyword>
<dbReference type="OrthoDB" id="291892at2"/>
<dbReference type="RefSeq" id="WP_046230556.1">
    <property type="nucleotide sequence ID" value="NZ_FONN01000001.1"/>
</dbReference>
<proteinExistence type="predicted"/>
<feature type="domain" description="VanZ-like" evidence="2">
    <location>
        <begin position="22"/>
        <end position="128"/>
    </location>
</feature>
<sequence length="141" mass="15700">MKQTIAKRTVRVLRCIPAVFGMAAIFAASATTGEEMNTLLPFFQKLFPQMTSFDWGHFAAYFMLAATIDFAIGAKSDRLGIKVLIVLLCGLYGITDEFHQSFVGGRMPDAADVRNDMIGATVWVALVALPQVRRLWRRIAR</sequence>
<feature type="transmembrane region" description="Helical" evidence="1">
    <location>
        <begin position="12"/>
        <end position="33"/>
    </location>
</feature>